<name>B8LW20_TALSN</name>
<dbReference type="InParanoid" id="B8LW20"/>
<sequence>MQSGKVNYGFSKIETVYTASVAEEGPTGDQFEDIRSDQLPVSHESAEDSQTLNFAEQYDKALHHTFRTNAWTSMRMFLPTLFIIALAMYLSTPTDTLRTEKYYADHVGWMMGKARYTSLTNIGYSSSPRECFVGSSSRVSPSAHVSSRETTSISMPIETVDLRGLVKNFDTT</sequence>
<evidence type="ECO:0000256" key="1">
    <source>
        <dbReference type="SAM" id="Phobius"/>
    </source>
</evidence>
<dbReference type="AlphaFoldDB" id="B8LW20"/>
<evidence type="ECO:0000313" key="2">
    <source>
        <dbReference type="EMBL" id="EED24386.1"/>
    </source>
</evidence>
<accession>B8LW20</accession>
<keyword evidence="3" id="KW-1185">Reference proteome</keyword>
<organism evidence="2 3">
    <name type="scientific">Talaromyces stipitatus (strain ATCC 10500 / CBS 375.48 / QM 6759 / NRRL 1006)</name>
    <name type="common">Penicillium stipitatum</name>
    <dbReference type="NCBI Taxonomy" id="441959"/>
    <lineage>
        <taxon>Eukaryota</taxon>
        <taxon>Fungi</taxon>
        <taxon>Dikarya</taxon>
        <taxon>Ascomycota</taxon>
        <taxon>Pezizomycotina</taxon>
        <taxon>Eurotiomycetes</taxon>
        <taxon>Eurotiomycetidae</taxon>
        <taxon>Eurotiales</taxon>
        <taxon>Trichocomaceae</taxon>
        <taxon>Talaromyces</taxon>
        <taxon>Talaromyces sect. Talaromyces</taxon>
    </lineage>
</organism>
<evidence type="ECO:0000313" key="3">
    <source>
        <dbReference type="Proteomes" id="UP000001745"/>
    </source>
</evidence>
<dbReference type="Proteomes" id="UP000001745">
    <property type="component" value="Unassembled WGS sequence"/>
</dbReference>
<feature type="transmembrane region" description="Helical" evidence="1">
    <location>
        <begin position="76"/>
        <end position="92"/>
    </location>
</feature>
<reference evidence="3" key="1">
    <citation type="journal article" date="2015" name="Genome Announc.">
        <title>Genome sequence of the AIDS-associated pathogen Penicillium marneffei (ATCC18224) and its near taxonomic relative Talaromyces stipitatus (ATCC10500).</title>
        <authorList>
            <person name="Nierman W.C."/>
            <person name="Fedorova-Abrams N.D."/>
            <person name="Andrianopoulos A."/>
        </authorList>
    </citation>
    <scope>NUCLEOTIDE SEQUENCE [LARGE SCALE GENOMIC DNA]</scope>
    <source>
        <strain evidence="3">ATCC 10500 / CBS 375.48 / QM 6759 / NRRL 1006</strain>
    </source>
</reference>
<dbReference type="GeneID" id="8104704"/>
<dbReference type="HOGENOM" id="CLU_1556301_0_0_1"/>
<keyword evidence="1" id="KW-1133">Transmembrane helix</keyword>
<gene>
    <name evidence="2" type="ORF">TSTA_077480</name>
</gene>
<keyword evidence="1" id="KW-0472">Membrane</keyword>
<dbReference type="EMBL" id="EQ962652">
    <property type="protein sequence ID" value="EED24386.1"/>
    <property type="molecule type" value="Genomic_DNA"/>
</dbReference>
<dbReference type="VEuPathDB" id="FungiDB:TSTA_077480"/>
<proteinExistence type="predicted"/>
<dbReference type="RefSeq" id="XP_002341773.1">
    <property type="nucleotide sequence ID" value="XM_002341732.1"/>
</dbReference>
<protein>
    <submittedName>
        <fullName evidence="2">Uncharacterized protein</fullName>
    </submittedName>
</protein>
<keyword evidence="1" id="KW-0812">Transmembrane</keyword>